<evidence type="ECO:0000313" key="1">
    <source>
        <dbReference type="EMBL" id="GBP31662.1"/>
    </source>
</evidence>
<sequence length="93" mass="10756">MSPKLLLKRPKTTEADVLTWLPRSEATFDSIQVKKNSITLPIDRNRTIYLLIRNRYADRAIVTVNQVLVFSHETSYPMIAYDPAAGVQRPRRK</sequence>
<name>A0A4C1V0D4_EUMVA</name>
<dbReference type="EMBL" id="BGZK01000249">
    <property type="protein sequence ID" value="GBP31662.1"/>
    <property type="molecule type" value="Genomic_DNA"/>
</dbReference>
<comment type="caution">
    <text evidence="1">The sequence shown here is derived from an EMBL/GenBank/DDBJ whole genome shotgun (WGS) entry which is preliminary data.</text>
</comment>
<accession>A0A4C1V0D4</accession>
<evidence type="ECO:0000313" key="2">
    <source>
        <dbReference type="Proteomes" id="UP000299102"/>
    </source>
</evidence>
<reference evidence="1 2" key="1">
    <citation type="journal article" date="2019" name="Commun. Biol.">
        <title>The bagworm genome reveals a unique fibroin gene that provides high tensile strength.</title>
        <authorList>
            <person name="Kono N."/>
            <person name="Nakamura H."/>
            <person name="Ohtoshi R."/>
            <person name="Tomita M."/>
            <person name="Numata K."/>
            <person name="Arakawa K."/>
        </authorList>
    </citation>
    <scope>NUCLEOTIDE SEQUENCE [LARGE SCALE GENOMIC DNA]</scope>
</reference>
<protein>
    <submittedName>
        <fullName evidence="1">Uncharacterized protein</fullName>
    </submittedName>
</protein>
<organism evidence="1 2">
    <name type="scientific">Eumeta variegata</name>
    <name type="common">Bagworm moth</name>
    <name type="synonym">Eumeta japonica</name>
    <dbReference type="NCBI Taxonomy" id="151549"/>
    <lineage>
        <taxon>Eukaryota</taxon>
        <taxon>Metazoa</taxon>
        <taxon>Ecdysozoa</taxon>
        <taxon>Arthropoda</taxon>
        <taxon>Hexapoda</taxon>
        <taxon>Insecta</taxon>
        <taxon>Pterygota</taxon>
        <taxon>Neoptera</taxon>
        <taxon>Endopterygota</taxon>
        <taxon>Lepidoptera</taxon>
        <taxon>Glossata</taxon>
        <taxon>Ditrysia</taxon>
        <taxon>Tineoidea</taxon>
        <taxon>Psychidae</taxon>
        <taxon>Oiketicinae</taxon>
        <taxon>Eumeta</taxon>
    </lineage>
</organism>
<gene>
    <name evidence="1" type="ORF">EVAR_84108_1</name>
</gene>
<keyword evidence="2" id="KW-1185">Reference proteome</keyword>
<dbReference type="Proteomes" id="UP000299102">
    <property type="component" value="Unassembled WGS sequence"/>
</dbReference>
<dbReference type="AlphaFoldDB" id="A0A4C1V0D4"/>
<proteinExistence type="predicted"/>